<dbReference type="EMBL" id="FNUS01000007">
    <property type="protein sequence ID" value="SEG57082.1"/>
    <property type="molecule type" value="Genomic_DNA"/>
</dbReference>
<protein>
    <recommendedName>
        <fullName evidence="4">DUF4197 domain-containing protein</fullName>
    </recommendedName>
</protein>
<evidence type="ECO:0000313" key="3">
    <source>
        <dbReference type="Proteomes" id="UP000236738"/>
    </source>
</evidence>
<keyword evidence="1" id="KW-0732">Signal</keyword>
<accession>A0A1H6B8X0</accession>
<evidence type="ECO:0000313" key="2">
    <source>
        <dbReference type="EMBL" id="SEG57082.1"/>
    </source>
</evidence>
<dbReference type="Pfam" id="PF13852">
    <property type="entry name" value="DUF4197"/>
    <property type="match status" value="1"/>
</dbReference>
<feature type="chain" id="PRO_5009293585" description="DUF4197 domain-containing protein" evidence="1">
    <location>
        <begin position="28"/>
        <end position="229"/>
    </location>
</feature>
<gene>
    <name evidence="2" type="ORF">SAMN05421847_2796</name>
</gene>
<dbReference type="InterPro" id="IPR025245">
    <property type="entry name" value="DUF4197"/>
</dbReference>
<keyword evidence="3" id="KW-1185">Reference proteome</keyword>
<dbReference type="AlphaFoldDB" id="A0A1H6B8X0"/>
<dbReference type="RefSeq" id="WP_103914629.1">
    <property type="nucleotide sequence ID" value="NZ_FNUS01000007.1"/>
</dbReference>
<reference evidence="3" key="1">
    <citation type="submission" date="2016-10" db="EMBL/GenBank/DDBJ databases">
        <authorList>
            <person name="Varghese N."/>
            <person name="Submissions S."/>
        </authorList>
    </citation>
    <scope>NUCLEOTIDE SEQUENCE [LARGE SCALE GENOMIC DNA]</scope>
    <source>
        <strain evidence="3">DSM 21580</strain>
    </source>
</reference>
<evidence type="ECO:0008006" key="4">
    <source>
        <dbReference type="Google" id="ProtNLM"/>
    </source>
</evidence>
<sequence length="229" mass="23897">MKKNFIIVAAVSTVAIASTATSCVALATSSVGLTIIKQVLLGGITKGLNIFKDKNSFLSNNLIDQAIPTQLQKVNSTLQSIGLSSLVAKEKDYIAQAAAYTVGVAQPILTNAVNNLTTEDAARIAQGGSGVATQILREKTESQLIAAITPKVDEKLNQFGIVKSINTALSGSNLLGSLLGNNNSNSSALSGGLSHLASQQLVNGLFNIIQKHEIDNTSLLKNALNQNLK</sequence>
<organism evidence="2 3">
    <name type="scientific">Halpernia humi</name>
    <dbReference type="NCBI Taxonomy" id="493375"/>
    <lineage>
        <taxon>Bacteria</taxon>
        <taxon>Pseudomonadati</taxon>
        <taxon>Bacteroidota</taxon>
        <taxon>Flavobacteriia</taxon>
        <taxon>Flavobacteriales</taxon>
        <taxon>Weeksellaceae</taxon>
        <taxon>Chryseobacterium group</taxon>
        <taxon>Halpernia</taxon>
    </lineage>
</organism>
<name>A0A1H6B8X0_9FLAO</name>
<dbReference type="OrthoDB" id="1273409at2"/>
<feature type="signal peptide" evidence="1">
    <location>
        <begin position="1"/>
        <end position="27"/>
    </location>
</feature>
<evidence type="ECO:0000256" key="1">
    <source>
        <dbReference type="SAM" id="SignalP"/>
    </source>
</evidence>
<dbReference type="Proteomes" id="UP000236738">
    <property type="component" value="Unassembled WGS sequence"/>
</dbReference>
<proteinExistence type="predicted"/>
<dbReference type="PROSITE" id="PS51257">
    <property type="entry name" value="PROKAR_LIPOPROTEIN"/>
    <property type="match status" value="1"/>
</dbReference>